<dbReference type="AlphaFoldDB" id="A0A367YLB0"/>
<dbReference type="PANTHER" id="PTHR45348">
    <property type="entry name" value="HYPOTHETICAL OXIDOREDUCTASE (EUROFUNG)"/>
    <property type="match status" value="1"/>
</dbReference>
<dbReference type="InterPro" id="IPR036291">
    <property type="entry name" value="NAD(P)-bd_dom_sf"/>
</dbReference>
<dbReference type="PANTHER" id="PTHR45348:SF2">
    <property type="entry name" value="ZINC-TYPE ALCOHOL DEHYDROGENASE-LIKE PROTEIN C2E1P3.01"/>
    <property type="match status" value="1"/>
</dbReference>
<dbReference type="Gene3D" id="3.40.50.720">
    <property type="entry name" value="NAD(P)-binding Rossmann-like Domain"/>
    <property type="match status" value="1"/>
</dbReference>
<reference evidence="2 3" key="1">
    <citation type="submission" date="2018-06" db="EMBL/GenBank/DDBJ databases">
        <title>Whole genome sequencing of Candida tropicalis (genome annotated by CSBL at Korea University).</title>
        <authorList>
            <person name="Ahn J."/>
        </authorList>
    </citation>
    <scope>NUCLEOTIDE SEQUENCE [LARGE SCALE GENOMIC DNA]</scope>
    <source>
        <strain evidence="2 3">ATCC 20962</strain>
    </source>
</reference>
<gene>
    <name evidence="2" type="ORF">Cantr_03556</name>
</gene>
<dbReference type="Proteomes" id="UP000253472">
    <property type="component" value="Unassembled WGS sequence"/>
</dbReference>
<protein>
    <recommendedName>
        <fullName evidence="1">Alcohol dehydrogenase-like C-terminal domain-containing protein</fullName>
    </recommendedName>
</protein>
<organism evidence="2 3">
    <name type="scientific">Candida viswanathii</name>
    <dbReference type="NCBI Taxonomy" id="5486"/>
    <lineage>
        <taxon>Eukaryota</taxon>
        <taxon>Fungi</taxon>
        <taxon>Dikarya</taxon>
        <taxon>Ascomycota</taxon>
        <taxon>Saccharomycotina</taxon>
        <taxon>Pichiomycetes</taxon>
        <taxon>Debaryomycetaceae</taxon>
        <taxon>Candida/Lodderomyces clade</taxon>
        <taxon>Candida</taxon>
    </lineage>
</organism>
<dbReference type="Pfam" id="PF00107">
    <property type="entry name" value="ADH_zinc_N"/>
    <property type="match status" value="1"/>
</dbReference>
<accession>A0A367YLB0</accession>
<comment type="caution">
    <text evidence="2">The sequence shown here is derived from an EMBL/GenBank/DDBJ whole genome shotgun (WGS) entry which is preliminary data.</text>
</comment>
<keyword evidence="3" id="KW-1185">Reference proteome</keyword>
<dbReference type="SUPFAM" id="SSF51735">
    <property type="entry name" value="NAD(P)-binding Rossmann-fold domains"/>
    <property type="match status" value="1"/>
</dbReference>
<dbReference type="InterPro" id="IPR047122">
    <property type="entry name" value="Trans-enoyl_RdTase-like"/>
</dbReference>
<evidence type="ECO:0000259" key="1">
    <source>
        <dbReference type="Pfam" id="PF00107"/>
    </source>
</evidence>
<evidence type="ECO:0000313" key="2">
    <source>
        <dbReference type="EMBL" id="RCK66540.1"/>
    </source>
</evidence>
<sequence>MKVQQVSLGLCTVAQSFSHYLKLGKRAQSGDSILIGGGATATGVLAIQVAKLVYNLNVIATASPRNHEYLKELGADYVIDYNDADVVNKIKAIGKVKFALDTVSDARTYQKVYDATEGTSEVYLDNLLNLTADSIKTDPKREGTVKFGQTLAYLSLSRRRIFLVRRCTKLLSFLKSTMSGGTTSCLLSLTSLSTPSLE</sequence>
<dbReference type="STRING" id="5486.A0A367YLB0"/>
<proteinExistence type="predicted"/>
<dbReference type="InterPro" id="IPR013149">
    <property type="entry name" value="ADH-like_C"/>
</dbReference>
<dbReference type="EMBL" id="QLNQ01000010">
    <property type="protein sequence ID" value="RCK66540.1"/>
    <property type="molecule type" value="Genomic_DNA"/>
</dbReference>
<dbReference type="OrthoDB" id="9992527at2759"/>
<name>A0A367YLB0_9ASCO</name>
<evidence type="ECO:0000313" key="3">
    <source>
        <dbReference type="Proteomes" id="UP000253472"/>
    </source>
</evidence>
<feature type="domain" description="Alcohol dehydrogenase-like C-terminal" evidence="1">
    <location>
        <begin position="42"/>
        <end position="116"/>
    </location>
</feature>
<dbReference type="GO" id="GO:0016651">
    <property type="term" value="F:oxidoreductase activity, acting on NAD(P)H"/>
    <property type="evidence" value="ECO:0007669"/>
    <property type="project" value="InterPro"/>
</dbReference>